<evidence type="ECO:0000256" key="8">
    <source>
        <dbReference type="ARBA" id="ARBA00023002"/>
    </source>
</evidence>
<keyword evidence="9 12" id="KW-0408">Iron</keyword>
<dbReference type="InterPro" id="IPR001128">
    <property type="entry name" value="Cyt_P450"/>
</dbReference>
<dbReference type="GO" id="GO:0016020">
    <property type="term" value="C:membrane"/>
    <property type="evidence" value="ECO:0007669"/>
    <property type="project" value="UniProtKB-SubCell"/>
</dbReference>
<sequence length="445" mass="50996">MYLTIIFLFISPFVLSLVFLLRKDKSHFSYPNLPPGKAGFPFIGESFSFLTTGRQGHPEKFITDRVRNFSSGLFKTHIFGSPTAVVTGASGNKFLFTNENKLVVSWWPDSVNKIFPSSMETSSKEEAKKLRTLLMPFLKPEALKRYVGVMDEMAKRHFETEWANQDQLIVFPLTKNMPSISEHGRSRKGKKLEEPFKMVATGVFSIPINLPGTRFNRAIKASRLLRKEVSAIMRLRKKELKAGKGSAEHDDILSHLLMSIGETKEEDVADKIIGLLIGGYDTAKQNEILKGKEGEEGLRWEDTEKMRYSWNVACEVMRIVPPISGTFREAIDHFSFKDFYIPKGWKLYWSAIATHKNPDYFPEPERFEPNRFEGSGPKPYTYVPFGGGPRMCPGREYARLEILIFMHNLVKRFKWEKLFPIENKIVFDPLPIPAKGLPIRIFPQS</sequence>
<keyword evidence="4 12" id="KW-0349">Heme</keyword>
<dbReference type="PRINTS" id="PR00463">
    <property type="entry name" value="EP450I"/>
</dbReference>
<proteinExistence type="inferred from homology"/>
<evidence type="ECO:0000256" key="13">
    <source>
        <dbReference type="RuleBase" id="RU000461"/>
    </source>
</evidence>
<evidence type="ECO:0008006" key="16">
    <source>
        <dbReference type="Google" id="ProtNLM"/>
    </source>
</evidence>
<accession>A0AAU9T5P6</accession>
<comment type="similarity">
    <text evidence="3 13">Belongs to the cytochrome P450 family.</text>
</comment>
<dbReference type="CDD" id="cd11043">
    <property type="entry name" value="CYP90-like"/>
    <property type="match status" value="1"/>
</dbReference>
<keyword evidence="8 13" id="KW-0560">Oxidoreductase</keyword>
<keyword evidence="10 13" id="KW-0503">Monooxygenase</keyword>
<evidence type="ECO:0000256" key="10">
    <source>
        <dbReference type="ARBA" id="ARBA00023033"/>
    </source>
</evidence>
<dbReference type="InterPro" id="IPR002401">
    <property type="entry name" value="Cyt_P450_E_grp-I"/>
</dbReference>
<dbReference type="GO" id="GO:0016125">
    <property type="term" value="P:sterol metabolic process"/>
    <property type="evidence" value="ECO:0007669"/>
    <property type="project" value="TreeGrafter"/>
</dbReference>
<protein>
    <recommendedName>
        <fullName evidence="16">Cytochrome P450</fullName>
    </recommendedName>
</protein>
<dbReference type="GO" id="GO:0020037">
    <property type="term" value="F:heme binding"/>
    <property type="evidence" value="ECO:0007669"/>
    <property type="project" value="InterPro"/>
</dbReference>
<comment type="subcellular location">
    <subcellularLocation>
        <location evidence="2">Membrane</location>
        <topology evidence="2">Single-pass membrane protein</topology>
    </subcellularLocation>
</comment>
<evidence type="ECO:0000256" key="1">
    <source>
        <dbReference type="ARBA" id="ARBA00001971"/>
    </source>
</evidence>
<keyword evidence="5" id="KW-0812">Transmembrane</keyword>
<name>A0AAU9T5P6_THLAR</name>
<evidence type="ECO:0000256" key="6">
    <source>
        <dbReference type="ARBA" id="ARBA00022723"/>
    </source>
</evidence>
<evidence type="ECO:0000256" key="12">
    <source>
        <dbReference type="PIRSR" id="PIRSR602401-1"/>
    </source>
</evidence>
<evidence type="ECO:0000256" key="4">
    <source>
        <dbReference type="ARBA" id="ARBA00022617"/>
    </source>
</evidence>
<dbReference type="Pfam" id="PF00067">
    <property type="entry name" value="p450"/>
    <property type="match status" value="1"/>
</dbReference>
<keyword evidence="6 12" id="KW-0479">Metal-binding</keyword>
<evidence type="ECO:0000256" key="3">
    <source>
        <dbReference type="ARBA" id="ARBA00010617"/>
    </source>
</evidence>
<keyword evidence="7" id="KW-1133">Transmembrane helix</keyword>
<dbReference type="Proteomes" id="UP000836841">
    <property type="component" value="Chromosome 7"/>
</dbReference>
<dbReference type="PANTHER" id="PTHR24286">
    <property type="entry name" value="CYTOCHROME P450 26"/>
    <property type="match status" value="1"/>
</dbReference>
<evidence type="ECO:0000256" key="11">
    <source>
        <dbReference type="ARBA" id="ARBA00023136"/>
    </source>
</evidence>
<dbReference type="PANTHER" id="PTHR24286:SF349">
    <property type="entry name" value="CYTOCHROME P450 716A1-RELATED"/>
    <property type="match status" value="1"/>
</dbReference>
<evidence type="ECO:0000313" key="14">
    <source>
        <dbReference type="EMBL" id="CAH2079531.1"/>
    </source>
</evidence>
<dbReference type="AlphaFoldDB" id="A0AAU9T5P6"/>
<dbReference type="InterPro" id="IPR036396">
    <property type="entry name" value="Cyt_P450_sf"/>
</dbReference>
<keyword evidence="11" id="KW-0472">Membrane</keyword>
<dbReference type="Gene3D" id="1.10.630.10">
    <property type="entry name" value="Cytochrome P450"/>
    <property type="match status" value="2"/>
</dbReference>
<organism evidence="14 15">
    <name type="scientific">Thlaspi arvense</name>
    <name type="common">Field penny-cress</name>
    <dbReference type="NCBI Taxonomy" id="13288"/>
    <lineage>
        <taxon>Eukaryota</taxon>
        <taxon>Viridiplantae</taxon>
        <taxon>Streptophyta</taxon>
        <taxon>Embryophyta</taxon>
        <taxon>Tracheophyta</taxon>
        <taxon>Spermatophyta</taxon>
        <taxon>Magnoliopsida</taxon>
        <taxon>eudicotyledons</taxon>
        <taxon>Gunneridae</taxon>
        <taxon>Pentapetalae</taxon>
        <taxon>rosids</taxon>
        <taxon>malvids</taxon>
        <taxon>Brassicales</taxon>
        <taxon>Brassicaceae</taxon>
        <taxon>Thlaspideae</taxon>
        <taxon>Thlaspi</taxon>
    </lineage>
</organism>
<evidence type="ECO:0000313" key="15">
    <source>
        <dbReference type="Proteomes" id="UP000836841"/>
    </source>
</evidence>
<evidence type="ECO:0000256" key="9">
    <source>
        <dbReference type="ARBA" id="ARBA00023004"/>
    </source>
</evidence>
<dbReference type="InterPro" id="IPR017972">
    <property type="entry name" value="Cyt_P450_CS"/>
</dbReference>
<dbReference type="GO" id="GO:0005506">
    <property type="term" value="F:iron ion binding"/>
    <property type="evidence" value="ECO:0007669"/>
    <property type="project" value="InterPro"/>
</dbReference>
<gene>
    <name evidence="14" type="ORF">TAV2_LOCUS24121</name>
</gene>
<dbReference type="PROSITE" id="PS00086">
    <property type="entry name" value="CYTOCHROME_P450"/>
    <property type="match status" value="1"/>
</dbReference>
<evidence type="ECO:0000256" key="2">
    <source>
        <dbReference type="ARBA" id="ARBA00004167"/>
    </source>
</evidence>
<dbReference type="GO" id="GO:0004497">
    <property type="term" value="F:monooxygenase activity"/>
    <property type="evidence" value="ECO:0007669"/>
    <property type="project" value="UniProtKB-KW"/>
</dbReference>
<keyword evidence="15" id="KW-1185">Reference proteome</keyword>
<dbReference type="SUPFAM" id="SSF48264">
    <property type="entry name" value="Cytochrome P450"/>
    <property type="match status" value="1"/>
</dbReference>
<dbReference type="GO" id="GO:0016705">
    <property type="term" value="F:oxidoreductase activity, acting on paired donors, with incorporation or reduction of molecular oxygen"/>
    <property type="evidence" value="ECO:0007669"/>
    <property type="project" value="InterPro"/>
</dbReference>
<reference evidence="14 15" key="1">
    <citation type="submission" date="2022-03" db="EMBL/GenBank/DDBJ databases">
        <authorList>
            <person name="Nunn A."/>
            <person name="Chopra R."/>
            <person name="Nunn A."/>
            <person name="Contreras Garrido A."/>
        </authorList>
    </citation>
    <scope>NUCLEOTIDE SEQUENCE [LARGE SCALE GENOMIC DNA]</scope>
</reference>
<evidence type="ECO:0000256" key="5">
    <source>
        <dbReference type="ARBA" id="ARBA00022692"/>
    </source>
</evidence>
<comment type="cofactor">
    <cofactor evidence="1 12">
        <name>heme</name>
        <dbReference type="ChEBI" id="CHEBI:30413"/>
    </cofactor>
</comment>
<feature type="binding site" description="axial binding residue" evidence="12">
    <location>
        <position position="392"/>
    </location>
    <ligand>
        <name>heme</name>
        <dbReference type="ChEBI" id="CHEBI:30413"/>
    </ligand>
    <ligandPart>
        <name>Fe</name>
        <dbReference type="ChEBI" id="CHEBI:18248"/>
    </ligandPart>
</feature>
<dbReference type="EMBL" id="OU466863">
    <property type="protein sequence ID" value="CAH2079531.1"/>
    <property type="molecule type" value="Genomic_DNA"/>
</dbReference>
<evidence type="ECO:0000256" key="7">
    <source>
        <dbReference type="ARBA" id="ARBA00022989"/>
    </source>
</evidence>